<dbReference type="GO" id="GO:0004497">
    <property type="term" value="F:monooxygenase activity"/>
    <property type="evidence" value="ECO:0007669"/>
    <property type="project" value="UniProtKB-KW"/>
</dbReference>
<keyword evidence="12" id="KW-1185">Reference proteome</keyword>
<comment type="similarity">
    <text evidence="3 9">Belongs to the cytochrome P450 family.</text>
</comment>
<evidence type="ECO:0000256" key="4">
    <source>
        <dbReference type="ARBA" id="ARBA00022723"/>
    </source>
</evidence>
<dbReference type="InterPro" id="IPR017972">
    <property type="entry name" value="Cyt_P450_CS"/>
</dbReference>
<evidence type="ECO:0000256" key="8">
    <source>
        <dbReference type="PIRSR" id="PIRSR602403-1"/>
    </source>
</evidence>
<dbReference type="PRINTS" id="PR00465">
    <property type="entry name" value="EP450IV"/>
</dbReference>
<dbReference type="AlphaFoldDB" id="A0A2V1DIG9"/>
<dbReference type="PROSITE" id="PS00086">
    <property type="entry name" value="CYTOCHROME_P450"/>
    <property type="match status" value="1"/>
</dbReference>
<organism evidence="11 12">
    <name type="scientific">Periconia macrospinosa</name>
    <dbReference type="NCBI Taxonomy" id="97972"/>
    <lineage>
        <taxon>Eukaryota</taxon>
        <taxon>Fungi</taxon>
        <taxon>Dikarya</taxon>
        <taxon>Ascomycota</taxon>
        <taxon>Pezizomycotina</taxon>
        <taxon>Dothideomycetes</taxon>
        <taxon>Pleosporomycetidae</taxon>
        <taxon>Pleosporales</taxon>
        <taxon>Massarineae</taxon>
        <taxon>Periconiaceae</taxon>
        <taxon>Periconia</taxon>
    </lineage>
</organism>
<evidence type="ECO:0000256" key="9">
    <source>
        <dbReference type="RuleBase" id="RU000461"/>
    </source>
</evidence>
<evidence type="ECO:0000256" key="6">
    <source>
        <dbReference type="ARBA" id="ARBA00023004"/>
    </source>
</evidence>
<evidence type="ECO:0000256" key="5">
    <source>
        <dbReference type="ARBA" id="ARBA00023002"/>
    </source>
</evidence>
<keyword evidence="10" id="KW-1133">Transmembrane helix</keyword>
<name>A0A2V1DIG9_9PLEO</name>
<evidence type="ECO:0000313" key="12">
    <source>
        <dbReference type="Proteomes" id="UP000244855"/>
    </source>
</evidence>
<dbReference type="Proteomes" id="UP000244855">
    <property type="component" value="Unassembled WGS sequence"/>
</dbReference>
<keyword evidence="10" id="KW-0812">Transmembrane</keyword>
<dbReference type="EMBL" id="KZ805436">
    <property type="protein sequence ID" value="PVH97413.1"/>
    <property type="molecule type" value="Genomic_DNA"/>
</dbReference>
<dbReference type="OrthoDB" id="1844152at2759"/>
<keyword evidence="5 9" id="KW-0560">Oxidoreductase</keyword>
<evidence type="ECO:0000256" key="1">
    <source>
        <dbReference type="ARBA" id="ARBA00001971"/>
    </source>
</evidence>
<dbReference type="InterPro" id="IPR036396">
    <property type="entry name" value="Cyt_P450_sf"/>
</dbReference>
<evidence type="ECO:0000256" key="3">
    <source>
        <dbReference type="ARBA" id="ARBA00010617"/>
    </source>
</evidence>
<dbReference type="CDD" id="cd11041">
    <property type="entry name" value="CYP503A1-like"/>
    <property type="match status" value="1"/>
</dbReference>
<keyword evidence="6 8" id="KW-0408">Iron</keyword>
<dbReference type="Pfam" id="PF00067">
    <property type="entry name" value="p450"/>
    <property type="match status" value="1"/>
</dbReference>
<keyword evidence="8 9" id="KW-0349">Heme</keyword>
<comment type="cofactor">
    <cofactor evidence="1 8">
        <name>heme</name>
        <dbReference type="ChEBI" id="CHEBI:30413"/>
    </cofactor>
</comment>
<dbReference type="STRING" id="97972.A0A2V1DIG9"/>
<dbReference type="PANTHER" id="PTHR46206">
    <property type="entry name" value="CYTOCHROME P450"/>
    <property type="match status" value="1"/>
</dbReference>
<dbReference type="Gene3D" id="1.10.630.10">
    <property type="entry name" value="Cytochrome P450"/>
    <property type="match status" value="1"/>
</dbReference>
<dbReference type="InterPro" id="IPR001128">
    <property type="entry name" value="Cyt_P450"/>
</dbReference>
<dbReference type="InterPro" id="IPR002403">
    <property type="entry name" value="Cyt_P450_E_grp-IV"/>
</dbReference>
<dbReference type="SUPFAM" id="SSF48264">
    <property type="entry name" value="Cytochrome P450"/>
    <property type="match status" value="1"/>
</dbReference>
<evidence type="ECO:0000313" key="11">
    <source>
        <dbReference type="EMBL" id="PVH97413.1"/>
    </source>
</evidence>
<evidence type="ECO:0000256" key="7">
    <source>
        <dbReference type="ARBA" id="ARBA00023033"/>
    </source>
</evidence>
<keyword evidence="4 8" id="KW-0479">Metal-binding</keyword>
<proteinExistence type="inferred from homology"/>
<protein>
    <submittedName>
        <fullName evidence="11">Cytochrome P450</fullName>
    </submittedName>
</protein>
<reference evidence="11 12" key="1">
    <citation type="journal article" date="2018" name="Sci. Rep.">
        <title>Comparative genomics provides insights into the lifestyle and reveals functional heterogeneity of dark septate endophytic fungi.</title>
        <authorList>
            <person name="Knapp D.G."/>
            <person name="Nemeth J.B."/>
            <person name="Barry K."/>
            <person name="Hainaut M."/>
            <person name="Henrissat B."/>
            <person name="Johnson J."/>
            <person name="Kuo A."/>
            <person name="Lim J.H.P."/>
            <person name="Lipzen A."/>
            <person name="Nolan M."/>
            <person name="Ohm R.A."/>
            <person name="Tamas L."/>
            <person name="Grigoriev I.V."/>
            <person name="Spatafora J.W."/>
            <person name="Nagy L.G."/>
            <person name="Kovacs G.M."/>
        </authorList>
    </citation>
    <scope>NUCLEOTIDE SEQUENCE [LARGE SCALE GENOMIC DNA]</scope>
    <source>
        <strain evidence="11 12">DSE2036</strain>
    </source>
</reference>
<evidence type="ECO:0000256" key="10">
    <source>
        <dbReference type="SAM" id="Phobius"/>
    </source>
</evidence>
<keyword evidence="10" id="KW-0472">Membrane</keyword>
<keyword evidence="7 9" id="KW-0503">Monooxygenase</keyword>
<comment type="pathway">
    <text evidence="2">Mycotoxin biosynthesis.</text>
</comment>
<gene>
    <name evidence="11" type="ORF">DM02DRAFT_533242</name>
</gene>
<dbReference type="GO" id="GO:0016705">
    <property type="term" value="F:oxidoreductase activity, acting on paired donors, with incorporation or reduction of molecular oxygen"/>
    <property type="evidence" value="ECO:0007669"/>
    <property type="project" value="InterPro"/>
</dbReference>
<dbReference type="GO" id="GO:0005506">
    <property type="term" value="F:iron ion binding"/>
    <property type="evidence" value="ECO:0007669"/>
    <property type="project" value="InterPro"/>
</dbReference>
<feature type="transmembrane region" description="Helical" evidence="10">
    <location>
        <begin position="6"/>
        <end position="24"/>
    </location>
</feature>
<dbReference type="GO" id="GO:0020037">
    <property type="term" value="F:heme binding"/>
    <property type="evidence" value="ECO:0007669"/>
    <property type="project" value="InterPro"/>
</dbReference>
<feature type="binding site" description="axial binding residue" evidence="8">
    <location>
        <position position="469"/>
    </location>
    <ligand>
        <name>heme</name>
        <dbReference type="ChEBI" id="CHEBI:30413"/>
    </ligand>
    <ligandPart>
        <name>Fe</name>
        <dbReference type="ChEBI" id="CHEBI:18248"/>
    </ligandPart>
</feature>
<sequence length="530" mass="60900">MYFESLASYFHGLLVLSFTIYLYTVSRTQKSTKKTEAALSLGNWSVWMPRTLHNAMYGFKASMLLEHGYKKFKNKAFQLIRNDGNIIILPHSLLEQLSSLPGTIASPHGALEQDLLGPHTGLNLILESRLHHSIVQRKLTPRLPLMSPRLEEELVAAINNHFPDGVVKGSQEWTTFQPYQILAKISAQVSARALVGPRLCQNDAWLDVSVNYTESLFRTIIVLRFFPAWMHSLLRYLLPSYWNGVRYVRTAKHVLGPIIQELVEKNNRGEWTSAEVDEPSVLHWLVDTAKGRDRNAETLAHVEVLLALASVHTTLLRMVNVLYDVTANYGYIQELRDEIQETFEAEDGKWTYAAYARLEKLDSVLRESQRMSPPTILGLKRLFKQSFTFEDGTHIPQGMYVTMPIYAIENDARITPNPNVFDGLRHYRLRHMNDSKGCNPSKTATKREEYQFSSPEPTALNFGYGKTACPGRYFAGLVIKMVFVKLLIEYDFRFRNGGGRPRNIQVHEFLFCWPWHKMEMKKRDHATCPF</sequence>
<accession>A0A2V1DIG9</accession>
<evidence type="ECO:0000256" key="2">
    <source>
        <dbReference type="ARBA" id="ARBA00004685"/>
    </source>
</evidence>
<dbReference type="PANTHER" id="PTHR46206:SF6">
    <property type="entry name" value="CYTOCHROME P450 MONOOXYGENASE AN1598-RELATED"/>
    <property type="match status" value="1"/>
</dbReference>